<dbReference type="SUPFAM" id="SSF52172">
    <property type="entry name" value="CheY-like"/>
    <property type="match status" value="1"/>
</dbReference>
<dbReference type="InterPro" id="IPR001789">
    <property type="entry name" value="Sig_transdc_resp-reg_receiver"/>
</dbReference>
<evidence type="ECO:0000313" key="5">
    <source>
        <dbReference type="Proteomes" id="UP001056649"/>
    </source>
</evidence>
<proteinExistence type="predicted"/>
<dbReference type="GO" id="GO:0000160">
    <property type="term" value="P:phosphorelay signal transduction system"/>
    <property type="evidence" value="ECO:0007669"/>
    <property type="project" value="InterPro"/>
</dbReference>
<keyword evidence="2" id="KW-0812">Transmembrane</keyword>
<feature type="domain" description="Response regulatory" evidence="3">
    <location>
        <begin position="104"/>
        <end position="227"/>
    </location>
</feature>
<dbReference type="EMBL" id="CP090569">
    <property type="protein sequence ID" value="USF88757.1"/>
    <property type="molecule type" value="Genomic_DNA"/>
</dbReference>
<keyword evidence="1" id="KW-0597">Phosphoprotein</keyword>
<name>A0A9J7A117_9GAMM</name>
<dbReference type="RefSeq" id="WP_138921758.1">
    <property type="nucleotide sequence ID" value="NZ_CP090569.1"/>
</dbReference>
<accession>A0A9J7A117</accession>
<dbReference type="Proteomes" id="UP001056649">
    <property type="component" value="Chromosome"/>
</dbReference>
<keyword evidence="2" id="KW-1133">Transmembrane helix</keyword>
<dbReference type="CDD" id="cd00156">
    <property type="entry name" value="REC"/>
    <property type="match status" value="1"/>
</dbReference>
<evidence type="ECO:0000313" key="4">
    <source>
        <dbReference type="EMBL" id="USF88757.1"/>
    </source>
</evidence>
<protein>
    <submittedName>
        <fullName evidence="4">Response regulator</fullName>
    </submittedName>
</protein>
<dbReference type="AlphaFoldDB" id="A0A9J7A117"/>
<dbReference type="PROSITE" id="PS50110">
    <property type="entry name" value="RESPONSE_REGULATORY"/>
    <property type="match status" value="1"/>
</dbReference>
<feature type="transmembrane region" description="Helical" evidence="2">
    <location>
        <begin position="7"/>
        <end position="27"/>
    </location>
</feature>
<keyword evidence="5" id="KW-1185">Reference proteome</keyword>
<feature type="modified residue" description="4-aspartylphosphate" evidence="1">
    <location>
        <position position="153"/>
    </location>
</feature>
<keyword evidence="2" id="KW-0472">Membrane</keyword>
<organism evidence="4 5">
    <name type="scientific">Candidatus Endoriftia persephonae</name>
    <dbReference type="NCBI Taxonomy" id="393765"/>
    <lineage>
        <taxon>Bacteria</taxon>
        <taxon>Pseudomonadati</taxon>
        <taxon>Pseudomonadota</taxon>
        <taxon>Gammaproteobacteria</taxon>
        <taxon>Chromatiales</taxon>
        <taxon>Sedimenticolaceae</taxon>
        <taxon>Candidatus Endoriftia</taxon>
    </lineage>
</organism>
<evidence type="ECO:0000256" key="2">
    <source>
        <dbReference type="SAM" id="Phobius"/>
    </source>
</evidence>
<sequence>MENTAKLIEALASLMWPILAMSVAWFAREPISSVIKSWAWRKSTLKVGDLEISIDDYNQQQRGLIGDLQDKIIAIEDRINNLPKTERILTEKVIVENSKNIISSVLWVDDHPENHIQIIEQLNNKDVSVIQEKTTDDAISRLSVSKFDLIITDMHRVEFGKVHHEAGMELIKAVRERKLSTPMIVFFGRSRKPVYRYKDVAIEAGANLVTSSPTELMSAIELPNKVLQPPP</sequence>
<dbReference type="Pfam" id="PF00072">
    <property type="entry name" value="Response_reg"/>
    <property type="match status" value="1"/>
</dbReference>
<gene>
    <name evidence="4" type="ORF">L0Y14_05860</name>
</gene>
<dbReference type="KEGG" id="eps:L0Y14_05860"/>
<reference evidence="4" key="1">
    <citation type="journal article" date="2022" name="Mol. Ecol. Resour.">
        <title>The complete and closed genome of the facultative generalist Candidatus Endoriftia persephone from deep-sea hydrothermal vents.</title>
        <authorList>
            <person name="de Oliveira A.L."/>
            <person name="Srivastava A."/>
            <person name="Espada-Hinojosa S."/>
            <person name="Bright M."/>
        </authorList>
    </citation>
    <scope>NUCLEOTIDE SEQUENCE</scope>
    <source>
        <strain evidence="4">Tica-EPR-9o50.N</strain>
    </source>
</reference>
<evidence type="ECO:0000259" key="3">
    <source>
        <dbReference type="PROSITE" id="PS50110"/>
    </source>
</evidence>
<dbReference type="InterPro" id="IPR011006">
    <property type="entry name" value="CheY-like_superfamily"/>
</dbReference>
<dbReference type="Gene3D" id="3.40.50.2300">
    <property type="match status" value="1"/>
</dbReference>
<evidence type="ECO:0000256" key="1">
    <source>
        <dbReference type="PROSITE-ProRule" id="PRU00169"/>
    </source>
</evidence>